<keyword evidence="3" id="KW-1185">Reference proteome</keyword>
<accession>A0ABR4PBF2</accession>
<organism evidence="2 3">
    <name type="scientific">Phlyctema vagabunda</name>
    <dbReference type="NCBI Taxonomy" id="108571"/>
    <lineage>
        <taxon>Eukaryota</taxon>
        <taxon>Fungi</taxon>
        <taxon>Dikarya</taxon>
        <taxon>Ascomycota</taxon>
        <taxon>Pezizomycotina</taxon>
        <taxon>Leotiomycetes</taxon>
        <taxon>Helotiales</taxon>
        <taxon>Dermateaceae</taxon>
        <taxon>Phlyctema</taxon>
    </lineage>
</organism>
<evidence type="ECO:0000256" key="1">
    <source>
        <dbReference type="SAM" id="MobiDB-lite"/>
    </source>
</evidence>
<evidence type="ECO:0000313" key="2">
    <source>
        <dbReference type="EMBL" id="KAL3420641.1"/>
    </source>
</evidence>
<dbReference type="Proteomes" id="UP001629113">
    <property type="component" value="Unassembled WGS sequence"/>
</dbReference>
<feature type="region of interest" description="Disordered" evidence="1">
    <location>
        <begin position="1"/>
        <end position="52"/>
    </location>
</feature>
<feature type="compositionally biased region" description="Low complexity" evidence="1">
    <location>
        <begin position="11"/>
        <end position="29"/>
    </location>
</feature>
<gene>
    <name evidence="2" type="ORF">PVAG01_07086</name>
</gene>
<evidence type="ECO:0000313" key="3">
    <source>
        <dbReference type="Proteomes" id="UP001629113"/>
    </source>
</evidence>
<reference evidence="2 3" key="1">
    <citation type="submission" date="2024-06" db="EMBL/GenBank/DDBJ databases">
        <title>Complete genome of Phlyctema vagabunda strain 19-DSS-EL-015.</title>
        <authorList>
            <person name="Fiorenzani C."/>
        </authorList>
    </citation>
    <scope>NUCLEOTIDE SEQUENCE [LARGE SCALE GENOMIC DNA]</scope>
    <source>
        <strain evidence="2 3">19-DSS-EL-015</strain>
    </source>
</reference>
<name>A0ABR4PBF2_9HELO</name>
<dbReference type="EMBL" id="JBFCZG010000006">
    <property type="protein sequence ID" value="KAL3420641.1"/>
    <property type="molecule type" value="Genomic_DNA"/>
</dbReference>
<sequence>MALKIKLNMGRRSTTRPSTRSSSNRSTIDNSDRRFTRSRARPAFREPSSGNHRSKMILRLRLAFFIKIQTRPKLKLVGCRRLVNAD</sequence>
<protein>
    <submittedName>
        <fullName evidence="2">Uncharacterized protein</fullName>
    </submittedName>
</protein>
<comment type="caution">
    <text evidence="2">The sequence shown here is derived from an EMBL/GenBank/DDBJ whole genome shotgun (WGS) entry which is preliminary data.</text>
</comment>
<proteinExistence type="predicted"/>